<dbReference type="CDD" id="cd20264">
    <property type="entry name" value="Complex1_LYR_LYRM4"/>
    <property type="match status" value="1"/>
</dbReference>
<dbReference type="eggNOG" id="KOG3801">
    <property type="taxonomic scope" value="Eukaryota"/>
</dbReference>
<dbReference type="KEGG" id="vcn:VOLCADRAFT_74585"/>
<dbReference type="InterPro" id="IPR008011">
    <property type="entry name" value="Complex1_LYR_dom"/>
</dbReference>
<dbReference type="Proteomes" id="UP000001058">
    <property type="component" value="Unassembled WGS sequence"/>
</dbReference>
<dbReference type="FunCoup" id="D8TVN4">
    <property type="interactions" value="1371"/>
</dbReference>
<sequence>MSAGVEARALFRAFLREGRRFPNYNIREYIQRRAKEGFQEAASITDITAVDALLQSGRQELEVVKRQSLVYRLYGRKVKNVLELDLAFKPGVKPGDMSA</sequence>
<accession>D8TVN4</accession>
<keyword evidence="3" id="KW-1185">Reference proteome</keyword>
<dbReference type="PANTHER" id="PTHR47158">
    <property type="entry name" value="OS08G0239000 PROTEIN"/>
    <property type="match status" value="1"/>
</dbReference>
<evidence type="ECO:0000313" key="2">
    <source>
        <dbReference type="EMBL" id="EFJ48483.1"/>
    </source>
</evidence>
<evidence type="ECO:0000259" key="1">
    <source>
        <dbReference type="Pfam" id="PF05347"/>
    </source>
</evidence>
<dbReference type="InParanoid" id="D8TVN4"/>
<dbReference type="GO" id="GO:0016226">
    <property type="term" value="P:iron-sulfur cluster assembly"/>
    <property type="evidence" value="ECO:0007669"/>
    <property type="project" value="InterPro"/>
</dbReference>
<dbReference type="EMBL" id="GL378339">
    <property type="protein sequence ID" value="EFJ48483.1"/>
    <property type="molecule type" value="Genomic_DNA"/>
</dbReference>
<protein>
    <recommendedName>
        <fullName evidence="1">Complex 1 LYR protein domain-containing protein</fullName>
    </recommendedName>
</protein>
<dbReference type="Pfam" id="PF05347">
    <property type="entry name" value="Complex1_LYR"/>
    <property type="match status" value="1"/>
</dbReference>
<dbReference type="PANTHER" id="PTHR47158:SF1">
    <property type="entry name" value="OS08G0239000 PROTEIN"/>
    <property type="match status" value="1"/>
</dbReference>
<evidence type="ECO:0000313" key="3">
    <source>
        <dbReference type="Proteomes" id="UP000001058"/>
    </source>
</evidence>
<dbReference type="RefSeq" id="XP_002950282.1">
    <property type="nucleotide sequence ID" value="XM_002950236.1"/>
</dbReference>
<proteinExistence type="predicted"/>
<dbReference type="STRING" id="3068.D8TVN4"/>
<dbReference type="OrthoDB" id="275715at2759"/>
<dbReference type="GeneID" id="9616699"/>
<organism evidence="3">
    <name type="scientific">Volvox carteri f. nagariensis</name>
    <dbReference type="NCBI Taxonomy" id="3068"/>
    <lineage>
        <taxon>Eukaryota</taxon>
        <taxon>Viridiplantae</taxon>
        <taxon>Chlorophyta</taxon>
        <taxon>core chlorophytes</taxon>
        <taxon>Chlorophyceae</taxon>
        <taxon>CS clade</taxon>
        <taxon>Chlamydomonadales</taxon>
        <taxon>Volvocaceae</taxon>
        <taxon>Volvox</taxon>
    </lineage>
</organism>
<gene>
    <name evidence="2" type="ORF">VOLCADRAFT_74585</name>
</gene>
<reference evidence="2 3" key="1">
    <citation type="journal article" date="2010" name="Science">
        <title>Genomic analysis of organismal complexity in the multicellular green alga Volvox carteri.</title>
        <authorList>
            <person name="Prochnik S.E."/>
            <person name="Umen J."/>
            <person name="Nedelcu A.M."/>
            <person name="Hallmann A."/>
            <person name="Miller S.M."/>
            <person name="Nishii I."/>
            <person name="Ferris P."/>
            <person name="Kuo A."/>
            <person name="Mitros T."/>
            <person name="Fritz-Laylin L.K."/>
            <person name="Hellsten U."/>
            <person name="Chapman J."/>
            <person name="Simakov O."/>
            <person name="Rensing S.A."/>
            <person name="Terry A."/>
            <person name="Pangilinan J."/>
            <person name="Kapitonov V."/>
            <person name="Jurka J."/>
            <person name="Salamov A."/>
            <person name="Shapiro H."/>
            <person name="Schmutz J."/>
            <person name="Grimwood J."/>
            <person name="Lindquist E."/>
            <person name="Lucas S."/>
            <person name="Grigoriev I.V."/>
            <person name="Schmitt R."/>
            <person name="Kirk D."/>
            <person name="Rokhsar D.S."/>
        </authorList>
    </citation>
    <scope>NUCLEOTIDE SEQUENCE [LARGE SCALE GENOMIC DNA]</scope>
    <source>
        <strain evidence="3">f. Nagariensis / Eve</strain>
    </source>
</reference>
<dbReference type="InterPro" id="IPR045297">
    <property type="entry name" value="Complex1_LYR_LYRM4"/>
</dbReference>
<dbReference type="AlphaFoldDB" id="D8TVN4"/>
<name>D8TVN4_VOLCA</name>
<feature type="domain" description="Complex 1 LYR protein" evidence="1">
    <location>
        <begin position="6"/>
        <end position="63"/>
    </location>
</feature>